<organism evidence="1 2">
    <name type="scientific">Candidatus Mancarchaeum acidiphilum</name>
    <dbReference type="NCBI Taxonomy" id="1920749"/>
    <lineage>
        <taxon>Archaea</taxon>
        <taxon>Candidatus Micrarchaeota</taxon>
        <taxon>Candidatus Mancarchaeum</taxon>
    </lineage>
</organism>
<gene>
    <name evidence="1" type="ORF">Mia14_0332</name>
</gene>
<dbReference type="AlphaFoldDB" id="A0A218NMG2"/>
<name>A0A218NMG2_9ARCH</name>
<sequence>MPSVTSDKYIQFDGIKFYLPQVSTKSSPKISGYALSQMIYDFDRKYETSGYLLGKYDASAGAPQFYRYLPMKGLKRLRDSVEVKNGNKELRQLKRLKKKGYTSIIRVHVHPDQDYTKFADNEPGYTDSSAFVGFDSYAKAIGFQEVYSGIQFGGSRLKSSKGLNLYHLTGIGLEKTSYEVVNFDQSKIYKDKKLRKFARSTQGVKHAFSEFRYVTTTDVNKYHFEPGYYKNVLSLKVLKKEVNEMLLNKGIKNIKLKGKRSDLYLKEVVKPYMKLRRGYNPDLLYIIGEQLKSSMANYKSGNLSINI</sequence>
<reference evidence="1 2" key="1">
    <citation type="journal article" date="2017" name="Nat. Commun.">
        <title>'ARMAN' archaea depend on association with euryarchaeal host in culture and in situ.</title>
        <authorList>
            <person name="Golyshina O."/>
            <person name="Toshchakov S."/>
            <person name="Makarova K."/>
            <person name="Gavrilov S."/>
            <person name="Korzhenkov A."/>
            <person name="La Cono V."/>
            <person name="Arcadi E."/>
            <person name="Nechitaylo T."/>
            <person name="Ferrer M."/>
            <person name="Kublanov I."/>
            <person name="Wolf Y."/>
            <person name="Yakimov M."/>
            <person name="Golyshin P."/>
            <person name="Slesarev A."/>
            <person name="Kozyavkin S."/>
        </authorList>
    </citation>
    <scope>NUCLEOTIDE SEQUENCE [LARGE SCALE GENOMIC DNA]</scope>
    <source>
        <strain evidence="1 2">Mia14</strain>
    </source>
</reference>
<dbReference type="EMBL" id="CP019964">
    <property type="protein sequence ID" value="ASI13658.1"/>
    <property type="molecule type" value="Genomic_DNA"/>
</dbReference>
<evidence type="ECO:0000313" key="1">
    <source>
        <dbReference type="EMBL" id="ASI13658.1"/>
    </source>
</evidence>
<protein>
    <submittedName>
        <fullName evidence="1">Uncharacterized protein</fullName>
    </submittedName>
</protein>
<dbReference type="GeneID" id="33313890"/>
<dbReference type="RefSeq" id="WP_088819822.1">
    <property type="nucleotide sequence ID" value="NZ_CP019964.1"/>
</dbReference>
<accession>A0A218NMG2</accession>
<dbReference type="KEGG" id="marh:Mia14_0332"/>
<evidence type="ECO:0000313" key="2">
    <source>
        <dbReference type="Proteomes" id="UP000197679"/>
    </source>
</evidence>
<dbReference type="Proteomes" id="UP000197679">
    <property type="component" value="Chromosome"/>
</dbReference>
<keyword evidence="2" id="KW-1185">Reference proteome</keyword>
<proteinExistence type="predicted"/>